<dbReference type="PANTHER" id="PTHR17920">
    <property type="entry name" value="TRANSMEMBRANE AND COILED-COIL DOMAIN-CONTAINING PROTEIN 4 TMCO4"/>
    <property type="match status" value="1"/>
</dbReference>
<evidence type="ECO:0000256" key="3">
    <source>
        <dbReference type="ARBA" id="ARBA00022692"/>
    </source>
</evidence>
<keyword evidence="3 7" id="KW-0812">Transmembrane</keyword>
<feature type="transmembrane region" description="Helical" evidence="7">
    <location>
        <begin position="420"/>
        <end position="444"/>
    </location>
</feature>
<keyword evidence="9" id="KW-1185">Reference proteome</keyword>
<keyword evidence="5 7" id="KW-0472">Membrane</keyword>
<dbReference type="EMBL" id="KZ819602">
    <property type="protein sequence ID" value="PWN36729.1"/>
    <property type="molecule type" value="Genomic_DNA"/>
</dbReference>
<feature type="transmembrane region" description="Helical" evidence="7">
    <location>
        <begin position="383"/>
        <end position="408"/>
    </location>
</feature>
<dbReference type="PANTHER" id="PTHR17920:SF23">
    <property type="entry name" value="DUF726-DOMAIN-CONTAINING PROTEIN"/>
    <property type="match status" value="1"/>
</dbReference>
<dbReference type="AlphaFoldDB" id="A0A316VGG9"/>
<dbReference type="RefSeq" id="XP_025357031.1">
    <property type="nucleotide sequence ID" value="XM_025496003.1"/>
</dbReference>
<protein>
    <submittedName>
        <fullName evidence="8">DUF726-domain-containing protein</fullName>
    </submittedName>
</protein>
<evidence type="ECO:0000256" key="7">
    <source>
        <dbReference type="SAM" id="Phobius"/>
    </source>
</evidence>
<feature type="region of interest" description="Disordered" evidence="6">
    <location>
        <begin position="122"/>
        <end position="151"/>
    </location>
</feature>
<evidence type="ECO:0000256" key="6">
    <source>
        <dbReference type="SAM" id="MobiDB-lite"/>
    </source>
</evidence>
<name>A0A316VGG9_9BASI</name>
<comment type="subcellular location">
    <subcellularLocation>
        <location evidence="1">Membrane</location>
        <topology evidence="1">Multi-pass membrane protein</topology>
    </subcellularLocation>
</comment>
<dbReference type="InterPro" id="IPR007941">
    <property type="entry name" value="DUF726"/>
</dbReference>
<dbReference type="SUPFAM" id="SSF53474">
    <property type="entry name" value="alpha/beta-Hydrolases"/>
    <property type="match status" value="1"/>
</dbReference>
<proteinExistence type="inferred from homology"/>
<accession>A0A316VGG9</accession>
<feature type="non-terminal residue" evidence="8">
    <location>
        <position position="735"/>
    </location>
</feature>
<keyword evidence="4 7" id="KW-1133">Transmembrane helix</keyword>
<gene>
    <name evidence="8" type="ORF">FA14DRAFT_113264</name>
</gene>
<dbReference type="Pfam" id="PF05277">
    <property type="entry name" value="DUF726"/>
    <property type="match status" value="1"/>
</dbReference>
<evidence type="ECO:0000256" key="1">
    <source>
        <dbReference type="ARBA" id="ARBA00004141"/>
    </source>
</evidence>
<dbReference type="Gene3D" id="3.40.50.1820">
    <property type="entry name" value="alpha/beta hydrolase"/>
    <property type="match status" value="1"/>
</dbReference>
<dbReference type="GeneID" id="37017784"/>
<evidence type="ECO:0000256" key="4">
    <source>
        <dbReference type="ARBA" id="ARBA00022989"/>
    </source>
</evidence>
<sequence>LDLTNLKSYSPHWPNTLRLSLAIAVQYACQRCAERAVATHKLLYPDDEVAPIGSVMRTYKGEQAWREYTNKFLMATCQHLGIAIEMLPPGKPTLEDILSVSRGRPTDPDHAAMQTEFELGTSYSNPYREGTGEREEEVKEEENVEKTESRGLGAEEMKDQLADKKSATHVEPEAAHIERQGGILDEDETKELEVINELLLIALGMGQHRGEDGSTTLFEQEAIFGDTSVELSYDSNKESVPEEPVPEKEEGDQQFMNDLSKKTRDFFRSSVTSLGKAGKIARSRMEGKPKGPVKPNEICHYDARARAIIFVAVTAMDVKGARVYQAEKVLAQSIYFIMTEGRNVAKSEGKGDPLEDTKRNTWMNNATHEAVEKEKAKIDWTKWAAMGAGAAVGGALIGVTGGLAAPLIAPALVGLTGISFLATAGGVAMMATLLGVGGAGLAGYRVKRRLRGIDSFEFTEVDTAAKEAGVTIPSLHATICCPGLQLEDHKQGEAFDQVFHQTPDDRDAYVIHTEEEKMTKAGEGLKGYVLQAVLKSGGQRVGQEVLKHTALAGIAALTIPLTVYAAASTALDGVFVQAKSRSYRAGLILADVIRDEVQGHRPVTLIGTSLGCVTILTALGELANKPGETGHLVDSVFLIGAPFSPSPAVLRRARSVVSRRFVTAFSSRDMVCAIAAWLGSGISLEEVKNGQMPRIVGSSAMLGVPGVENVDVSDLVGSHFDLCDGDTLEKIFQRC</sequence>
<reference evidence="8 9" key="1">
    <citation type="journal article" date="2018" name="Mol. Biol. Evol.">
        <title>Broad Genomic Sampling Reveals a Smut Pathogenic Ancestry of the Fungal Clade Ustilaginomycotina.</title>
        <authorList>
            <person name="Kijpornyongpan T."/>
            <person name="Mondo S.J."/>
            <person name="Barry K."/>
            <person name="Sandor L."/>
            <person name="Lee J."/>
            <person name="Lipzen A."/>
            <person name="Pangilinan J."/>
            <person name="LaButti K."/>
            <person name="Hainaut M."/>
            <person name="Henrissat B."/>
            <person name="Grigoriev I.V."/>
            <person name="Spatafora J.W."/>
            <person name="Aime M.C."/>
        </authorList>
    </citation>
    <scope>NUCLEOTIDE SEQUENCE [LARGE SCALE GENOMIC DNA]</scope>
    <source>
        <strain evidence="8 9">MCA 3882</strain>
    </source>
</reference>
<dbReference type="InterPro" id="IPR029058">
    <property type="entry name" value="AB_hydrolase_fold"/>
</dbReference>
<evidence type="ECO:0000313" key="8">
    <source>
        <dbReference type="EMBL" id="PWN36729.1"/>
    </source>
</evidence>
<dbReference type="FunCoup" id="A0A316VGG9">
    <property type="interactions" value="10"/>
</dbReference>
<evidence type="ECO:0000313" key="9">
    <source>
        <dbReference type="Proteomes" id="UP000245771"/>
    </source>
</evidence>
<comment type="similarity">
    <text evidence="2">Belongs to the TMCO4 family.</text>
</comment>
<dbReference type="InParanoid" id="A0A316VGG9"/>
<dbReference type="Proteomes" id="UP000245771">
    <property type="component" value="Unassembled WGS sequence"/>
</dbReference>
<evidence type="ECO:0000256" key="2">
    <source>
        <dbReference type="ARBA" id="ARBA00009824"/>
    </source>
</evidence>
<dbReference type="GO" id="GO:0016020">
    <property type="term" value="C:membrane"/>
    <property type="evidence" value="ECO:0007669"/>
    <property type="project" value="UniProtKB-SubCell"/>
</dbReference>
<evidence type="ECO:0000256" key="5">
    <source>
        <dbReference type="ARBA" id="ARBA00023136"/>
    </source>
</evidence>
<dbReference type="OrthoDB" id="277931at2759"/>
<feature type="non-terminal residue" evidence="8">
    <location>
        <position position="1"/>
    </location>
</feature>
<organism evidence="8 9">
    <name type="scientific">Meira miltonrushii</name>
    <dbReference type="NCBI Taxonomy" id="1280837"/>
    <lineage>
        <taxon>Eukaryota</taxon>
        <taxon>Fungi</taxon>
        <taxon>Dikarya</taxon>
        <taxon>Basidiomycota</taxon>
        <taxon>Ustilaginomycotina</taxon>
        <taxon>Exobasidiomycetes</taxon>
        <taxon>Exobasidiales</taxon>
        <taxon>Brachybasidiaceae</taxon>
        <taxon>Meira</taxon>
    </lineage>
</organism>